<dbReference type="InterPro" id="IPR036047">
    <property type="entry name" value="F-box-like_dom_sf"/>
</dbReference>
<evidence type="ECO:0000313" key="2">
    <source>
        <dbReference type="Proteomes" id="UP000077755"/>
    </source>
</evidence>
<protein>
    <recommendedName>
        <fullName evidence="3">F-box associated domain-containing protein</fullName>
    </recommendedName>
</protein>
<evidence type="ECO:0008006" key="3">
    <source>
        <dbReference type="Google" id="ProtNLM"/>
    </source>
</evidence>
<accession>A0AAF0X830</accession>
<organism evidence="1 2">
    <name type="scientific">Daucus carota subsp. sativus</name>
    <name type="common">Carrot</name>
    <dbReference type="NCBI Taxonomy" id="79200"/>
    <lineage>
        <taxon>Eukaryota</taxon>
        <taxon>Viridiplantae</taxon>
        <taxon>Streptophyta</taxon>
        <taxon>Embryophyta</taxon>
        <taxon>Tracheophyta</taxon>
        <taxon>Spermatophyta</taxon>
        <taxon>Magnoliopsida</taxon>
        <taxon>eudicotyledons</taxon>
        <taxon>Gunneridae</taxon>
        <taxon>Pentapetalae</taxon>
        <taxon>asterids</taxon>
        <taxon>campanulids</taxon>
        <taxon>Apiales</taxon>
        <taxon>Apiaceae</taxon>
        <taxon>Apioideae</taxon>
        <taxon>Scandiceae</taxon>
        <taxon>Daucinae</taxon>
        <taxon>Daucus</taxon>
        <taxon>Daucus sect. Daucus</taxon>
    </lineage>
</organism>
<gene>
    <name evidence="1" type="ORF">DCAR_0522532</name>
</gene>
<dbReference type="SUPFAM" id="SSF81383">
    <property type="entry name" value="F-box domain"/>
    <property type="match status" value="1"/>
</dbReference>
<name>A0AAF0X830_DAUCS</name>
<proteinExistence type="predicted"/>
<keyword evidence="2" id="KW-1185">Reference proteome</keyword>
<dbReference type="EMBL" id="CP093347">
    <property type="protein sequence ID" value="WOH03138.1"/>
    <property type="molecule type" value="Genomic_DNA"/>
</dbReference>
<reference evidence="1" key="2">
    <citation type="submission" date="2022-03" db="EMBL/GenBank/DDBJ databases">
        <title>Draft title - Genomic analysis of global carrot germplasm unveils the trajectory of domestication and the origin of high carotenoid orange carrot.</title>
        <authorList>
            <person name="Iorizzo M."/>
            <person name="Ellison S."/>
            <person name="Senalik D."/>
            <person name="Macko-Podgorni A."/>
            <person name="Grzebelus D."/>
            <person name="Bostan H."/>
            <person name="Rolling W."/>
            <person name="Curaba J."/>
            <person name="Simon P."/>
        </authorList>
    </citation>
    <scope>NUCLEOTIDE SEQUENCE</scope>
    <source>
        <tissue evidence="1">Leaf</tissue>
    </source>
</reference>
<reference evidence="1" key="1">
    <citation type="journal article" date="2016" name="Nat. Genet.">
        <title>A high-quality carrot genome assembly provides new insights into carotenoid accumulation and asterid genome evolution.</title>
        <authorList>
            <person name="Iorizzo M."/>
            <person name="Ellison S."/>
            <person name="Senalik D."/>
            <person name="Zeng P."/>
            <person name="Satapoomin P."/>
            <person name="Huang J."/>
            <person name="Bowman M."/>
            <person name="Iovene M."/>
            <person name="Sanseverino W."/>
            <person name="Cavagnaro P."/>
            <person name="Yildiz M."/>
            <person name="Macko-Podgorni A."/>
            <person name="Moranska E."/>
            <person name="Grzebelus E."/>
            <person name="Grzebelus D."/>
            <person name="Ashrafi H."/>
            <person name="Zheng Z."/>
            <person name="Cheng S."/>
            <person name="Spooner D."/>
            <person name="Van Deynze A."/>
            <person name="Simon P."/>
        </authorList>
    </citation>
    <scope>NUCLEOTIDE SEQUENCE</scope>
    <source>
        <tissue evidence="1">Leaf</tissue>
    </source>
</reference>
<sequence>MDSFMKKPSKKRNGIDRLPTEICRFVCRSWQNLLHDRNLVSLHLSQFSGADDDAQGIVKKISIPFSASMPEFTVELPKNRQYEDEIVLCGFGYHPETKQYKVVKIVYYWIGNIEDHRIRRIRTPLRSKSEIWVMKEYNVKETWIKEFKIGANKPESPSTRELIRVLCILGNDEILIEYKVGRLASYNLMSGRYKDITLKGMPGKFQTVLHFGSLNQIDLPVNM</sequence>
<dbReference type="Proteomes" id="UP000077755">
    <property type="component" value="Chromosome 5"/>
</dbReference>
<dbReference type="AlphaFoldDB" id="A0AAF0X830"/>
<evidence type="ECO:0000313" key="1">
    <source>
        <dbReference type="EMBL" id="WOH03138.1"/>
    </source>
</evidence>